<feature type="compositionally biased region" description="Polar residues" evidence="1">
    <location>
        <begin position="111"/>
        <end position="131"/>
    </location>
</feature>
<dbReference type="GeneID" id="54288673"/>
<dbReference type="EMBL" id="ML978073">
    <property type="protein sequence ID" value="KAF2012200.1"/>
    <property type="molecule type" value="Genomic_DNA"/>
</dbReference>
<feature type="region of interest" description="Disordered" evidence="1">
    <location>
        <begin position="184"/>
        <end position="205"/>
    </location>
</feature>
<sequence>MAEQMPFTATFPAALSGKISTRVDFSVTILPNSLNVTASPQIMTWPLTGLPTAKKDAETQISLTATLWVTTGPVEKEITVAASIPSNVLNLTAALPTIGWQPASITGSLPAPTLTQSTLDQGQKSAPSAQSNTTNTKPPNRTTRPVPRLSGKAITGISIACFIAGVTITLLIACIFLVPKKRRTKNRSRQSHLPDETGPSSGITVIASSPVKSDVRNRDGLPQPAEDGVITSEVSKLQDDIKNHVQTYYQFEGSDLKLDGSNFRDMAAALNLSTSQLVQLIGDPSTRSDALRSYIAWTLLYHRRGGLPPDLDAVIDAIQNGTGRWKPELFSQWKVLTGVLLEEHYNTNGADTGAFLDNDEERSLDGMHAVLGRFVRRGVDDEKRQRNLKLIGKRSATVAILLFFQPGTFEFRFWDEAGTGVVVFPALVQVVGDDGRALSTPRVLCGGEAFSRRKGL</sequence>
<proteinExistence type="predicted"/>
<evidence type="ECO:0000256" key="2">
    <source>
        <dbReference type="SAM" id="Phobius"/>
    </source>
</evidence>
<evidence type="ECO:0000313" key="3">
    <source>
        <dbReference type="EMBL" id="KAF2012200.1"/>
    </source>
</evidence>
<dbReference type="OrthoDB" id="5421765at2759"/>
<gene>
    <name evidence="3" type="ORF">BU24DRAFT_453642</name>
</gene>
<organism evidence="3 4">
    <name type="scientific">Aaosphaeria arxii CBS 175.79</name>
    <dbReference type="NCBI Taxonomy" id="1450172"/>
    <lineage>
        <taxon>Eukaryota</taxon>
        <taxon>Fungi</taxon>
        <taxon>Dikarya</taxon>
        <taxon>Ascomycota</taxon>
        <taxon>Pezizomycotina</taxon>
        <taxon>Dothideomycetes</taxon>
        <taxon>Pleosporomycetidae</taxon>
        <taxon>Pleosporales</taxon>
        <taxon>Pleosporales incertae sedis</taxon>
        <taxon>Aaosphaeria</taxon>
    </lineage>
</organism>
<keyword evidence="2" id="KW-1133">Transmembrane helix</keyword>
<reference evidence="3" key="1">
    <citation type="journal article" date="2020" name="Stud. Mycol.">
        <title>101 Dothideomycetes genomes: a test case for predicting lifestyles and emergence of pathogens.</title>
        <authorList>
            <person name="Haridas S."/>
            <person name="Albert R."/>
            <person name="Binder M."/>
            <person name="Bloem J."/>
            <person name="Labutti K."/>
            <person name="Salamov A."/>
            <person name="Andreopoulos B."/>
            <person name="Baker S."/>
            <person name="Barry K."/>
            <person name="Bills G."/>
            <person name="Bluhm B."/>
            <person name="Cannon C."/>
            <person name="Castanera R."/>
            <person name="Culley D."/>
            <person name="Daum C."/>
            <person name="Ezra D."/>
            <person name="Gonzalez J."/>
            <person name="Henrissat B."/>
            <person name="Kuo A."/>
            <person name="Liang C."/>
            <person name="Lipzen A."/>
            <person name="Lutzoni F."/>
            <person name="Magnuson J."/>
            <person name="Mondo S."/>
            <person name="Nolan M."/>
            <person name="Ohm R."/>
            <person name="Pangilinan J."/>
            <person name="Park H.-J."/>
            <person name="Ramirez L."/>
            <person name="Alfaro M."/>
            <person name="Sun H."/>
            <person name="Tritt A."/>
            <person name="Yoshinaga Y."/>
            <person name="Zwiers L.-H."/>
            <person name="Turgeon B."/>
            <person name="Goodwin S."/>
            <person name="Spatafora J."/>
            <person name="Crous P."/>
            <person name="Grigoriev I."/>
        </authorList>
    </citation>
    <scope>NUCLEOTIDE SEQUENCE</scope>
    <source>
        <strain evidence="3">CBS 175.79</strain>
    </source>
</reference>
<dbReference type="RefSeq" id="XP_033380539.1">
    <property type="nucleotide sequence ID" value="XM_033531276.1"/>
</dbReference>
<feature type="compositionally biased region" description="Low complexity" evidence="1">
    <location>
        <begin position="132"/>
        <end position="148"/>
    </location>
</feature>
<feature type="region of interest" description="Disordered" evidence="1">
    <location>
        <begin position="111"/>
        <end position="148"/>
    </location>
</feature>
<keyword evidence="2" id="KW-0472">Membrane</keyword>
<evidence type="ECO:0000313" key="4">
    <source>
        <dbReference type="Proteomes" id="UP000799778"/>
    </source>
</evidence>
<accession>A0A6A5XH14</accession>
<protein>
    <submittedName>
        <fullName evidence="3">Uncharacterized protein</fullName>
    </submittedName>
</protein>
<keyword evidence="4" id="KW-1185">Reference proteome</keyword>
<dbReference type="Proteomes" id="UP000799778">
    <property type="component" value="Unassembled WGS sequence"/>
</dbReference>
<dbReference type="AlphaFoldDB" id="A0A6A5XH14"/>
<evidence type="ECO:0000256" key="1">
    <source>
        <dbReference type="SAM" id="MobiDB-lite"/>
    </source>
</evidence>
<name>A0A6A5XH14_9PLEO</name>
<feature type="transmembrane region" description="Helical" evidence="2">
    <location>
        <begin position="153"/>
        <end position="178"/>
    </location>
</feature>
<keyword evidence="2" id="KW-0812">Transmembrane</keyword>